<dbReference type="AlphaFoldDB" id="A0AAV3PSM5"/>
<organism evidence="1 2">
    <name type="scientific">Lithospermum erythrorhizon</name>
    <name type="common">Purple gromwell</name>
    <name type="synonym">Lithospermum officinale var. erythrorhizon</name>
    <dbReference type="NCBI Taxonomy" id="34254"/>
    <lineage>
        <taxon>Eukaryota</taxon>
        <taxon>Viridiplantae</taxon>
        <taxon>Streptophyta</taxon>
        <taxon>Embryophyta</taxon>
        <taxon>Tracheophyta</taxon>
        <taxon>Spermatophyta</taxon>
        <taxon>Magnoliopsida</taxon>
        <taxon>eudicotyledons</taxon>
        <taxon>Gunneridae</taxon>
        <taxon>Pentapetalae</taxon>
        <taxon>asterids</taxon>
        <taxon>lamiids</taxon>
        <taxon>Boraginales</taxon>
        <taxon>Boraginaceae</taxon>
        <taxon>Boraginoideae</taxon>
        <taxon>Lithospermeae</taxon>
        <taxon>Lithospermum</taxon>
    </lineage>
</organism>
<sequence>MSIYMSRLFPKSNSSLSLCRGTAIKSSVLRLREDTFVLDTGVGSPRMCTQDQLTRVPSSTTRFENNVQFVDQSSRESLMKRKNLERFFIDIVAGDAVMKERAASKFNDLVGCSDVVKAGEPHILLPRRFRLNLAWSELTQIWRRNASIKGFILDKVRGGYAVGIAGFVSFMPFKRAMARSNSNHRYTVERINNKNMNVVVF</sequence>
<evidence type="ECO:0000313" key="2">
    <source>
        <dbReference type="Proteomes" id="UP001454036"/>
    </source>
</evidence>
<comment type="caution">
    <text evidence="1">The sequence shown here is derived from an EMBL/GenBank/DDBJ whole genome shotgun (WGS) entry which is preliminary data.</text>
</comment>
<dbReference type="Proteomes" id="UP001454036">
    <property type="component" value="Unassembled WGS sequence"/>
</dbReference>
<evidence type="ECO:0000313" key="1">
    <source>
        <dbReference type="EMBL" id="GAA0152922.1"/>
    </source>
</evidence>
<dbReference type="EMBL" id="BAABME010002080">
    <property type="protein sequence ID" value="GAA0152922.1"/>
    <property type="molecule type" value="Genomic_DNA"/>
</dbReference>
<reference evidence="1 2" key="1">
    <citation type="submission" date="2024-01" db="EMBL/GenBank/DDBJ databases">
        <title>The complete chloroplast genome sequence of Lithospermum erythrorhizon: insights into the phylogenetic relationship among Boraginaceae species and the maternal lineages of purple gromwells.</title>
        <authorList>
            <person name="Okada T."/>
            <person name="Watanabe K."/>
        </authorList>
    </citation>
    <scope>NUCLEOTIDE SEQUENCE [LARGE SCALE GENOMIC DNA]</scope>
</reference>
<gene>
    <name evidence="1" type="ORF">LIER_11281</name>
</gene>
<proteinExistence type="predicted"/>
<evidence type="ECO:0008006" key="3">
    <source>
        <dbReference type="Google" id="ProtNLM"/>
    </source>
</evidence>
<name>A0AAV3PSM5_LITER</name>
<protein>
    <recommendedName>
        <fullName evidence="3">Ribosomal protein S1</fullName>
    </recommendedName>
</protein>
<accession>A0AAV3PSM5</accession>
<keyword evidence="2" id="KW-1185">Reference proteome</keyword>